<evidence type="ECO:0000256" key="1">
    <source>
        <dbReference type="SAM" id="Phobius"/>
    </source>
</evidence>
<feature type="transmembrane region" description="Helical" evidence="1">
    <location>
        <begin position="46"/>
        <end position="69"/>
    </location>
</feature>
<keyword evidence="1" id="KW-0472">Membrane</keyword>
<feature type="transmembrane region" description="Helical" evidence="1">
    <location>
        <begin position="89"/>
        <end position="115"/>
    </location>
</feature>
<feature type="transmembrane region" description="Helical" evidence="1">
    <location>
        <begin position="356"/>
        <end position="375"/>
    </location>
</feature>
<proteinExistence type="predicted"/>
<feature type="transmembrane region" description="Helical" evidence="1">
    <location>
        <begin position="395"/>
        <end position="412"/>
    </location>
</feature>
<keyword evidence="1" id="KW-0812">Transmembrane</keyword>
<feature type="transmembrane region" description="Helical" evidence="1">
    <location>
        <begin position="151"/>
        <end position="172"/>
    </location>
</feature>
<evidence type="ECO:0000313" key="4">
    <source>
        <dbReference type="Proteomes" id="UP000622552"/>
    </source>
</evidence>
<evidence type="ECO:0000313" key="3">
    <source>
        <dbReference type="EMBL" id="MBG6136934.1"/>
    </source>
</evidence>
<keyword evidence="4" id="KW-1185">Reference proteome</keyword>
<feature type="domain" description="Acyltransferase 3" evidence="2">
    <location>
        <begin position="6"/>
        <end position="337"/>
    </location>
</feature>
<gene>
    <name evidence="3" type="ORF">IW245_003128</name>
</gene>
<feature type="transmembrane region" description="Helical" evidence="1">
    <location>
        <begin position="247"/>
        <end position="266"/>
    </location>
</feature>
<comment type="caution">
    <text evidence="3">The sequence shown here is derived from an EMBL/GenBank/DDBJ whole genome shotgun (WGS) entry which is preliminary data.</text>
</comment>
<keyword evidence="1" id="KW-1133">Transmembrane helix</keyword>
<dbReference type="RefSeq" id="WP_197003848.1">
    <property type="nucleotide sequence ID" value="NZ_BONS01000022.1"/>
</dbReference>
<dbReference type="Proteomes" id="UP000622552">
    <property type="component" value="Unassembled WGS sequence"/>
</dbReference>
<sequence length="424" mass="45218">MQTRDRFVDALRALGTVAVVLLHWLMPVVAWDGHRLDIGNALSGTGGWAVTWVAQIMPLMFFAAGCATYGSLRRSTDGWSFLRRRLGRLLWPIGVFLAVWAVAGPALVAAGVPWAAVRRAAGTAPQLLWFIAVYLLVLACAPLFGRLHGRYRWKVLVGLAGCAVAVDVARFATGVTELGYLNAVVVWLIPHQLGFFHADGTLAGWSRRRLGAVAGAGVAVLAGLVALGPYPASMIGMPGAAMSNMNPPTVCLVALTGYQIALVLLLRPLILRLPDRPVRWVQRHSMTVYLWHLTAAFLVFGVLLLGLGVTPPAPGTATWWWTRPLWLAGLGLLLAVFVGAFRWAEQRDMRLPRPRVGLLGYVGLACLLGALLLVITGGTLPPLDRGLDGVLRSDQALAVLLGALGVALGVLARRPAAGAVSSTT</sequence>
<evidence type="ECO:0000259" key="2">
    <source>
        <dbReference type="Pfam" id="PF01757"/>
    </source>
</evidence>
<feature type="transmembrane region" description="Helical" evidence="1">
    <location>
        <begin position="210"/>
        <end position="227"/>
    </location>
</feature>
<accession>A0A8J7GQ75</accession>
<dbReference type="EMBL" id="JADOUF010000001">
    <property type="protein sequence ID" value="MBG6136934.1"/>
    <property type="molecule type" value="Genomic_DNA"/>
</dbReference>
<dbReference type="GO" id="GO:0016747">
    <property type="term" value="F:acyltransferase activity, transferring groups other than amino-acyl groups"/>
    <property type="evidence" value="ECO:0007669"/>
    <property type="project" value="InterPro"/>
</dbReference>
<feature type="transmembrane region" description="Helical" evidence="1">
    <location>
        <begin position="7"/>
        <end position="26"/>
    </location>
</feature>
<dbReference type="Pfam" id="PF01757">
    <property type="entry name" value="Acyl_transf_3"/>
    <property type="match status" value="1"/>
</dbReference>
<feature type="transmembrane region" description="Helical" evidence="1">
    <location>
        <begin position="325"/>
        <end position="344"/>
    </location>
</feature>
<protein>
    <submittedName>
        <fullName evidence="3">Peptidoglycan/LPS O-acetylase OafA/YrhL</fullName>
    </submittedName>
</protein>
<dbReference type="InterPro" id="IPR002656">
    <property type="entry name" value="Acyl_transf_3_dom"/>
</dbReference>
<feature type="transmembrane region" description="Helical" evidence="1">
    <location>
        <begin position="178"/>
        <end position="198"/>
    </location>
</feature>
<dbReference type="AlphaFoldDB" id="A0A8J7GQ75"/>
<organism evidence="3 4">
    <name type="scientific">Longispora fulva</name>
    <dbReference type="NCBI Taxonomy" id="619741"/>
    <lineage>
        <taxon>Bacteria</taxon>
        <taxon>Bacillati</taxon>
        <taxon>Actinomycetota</taxon>
        <taxon>Actinomycetes</taxon>
        <taxon>Micromonosporales</taxon>
        <taxon>Micromonosporaceae</taxon>
        <taxon>Longispora</taxon>
    </lineage>
</organism>
<feature type="transmembrane region" description="Helical" evidence="1">
    <location>
        <begin position="287"/>
        <end position="305"/>
    </location>
</feature>
<feature type="transmembrane region" description="Helical" evidence="1">
    <location>
        <begin position="127"/>
        <end position="144"/>
    </location>
</feature>
<name>A0A8J7GQ75_9ACTN</name>
<reference evidence="3" key="1">
    <citation type="submission" date="2020-11" db="EMBL/GenBank/DDBJ databases">
        <title>Sequencing the genomes of 1000 actinobacteria strains.</title>
        <authorList>
            <person name="Klenk H.-P."/>
        </authorList>
    </citation>
    <scope>NUCLEOTIDE SEQUENCE</scope>
    <source>
        <strain evidence="3">DSM 45356</strain>
    </source>
</reference>